<gene>
    <name evidence="4" type="ORF">V5O48_012766</name>
</gene>
<evidence type="ECO:0000313" key="4">
    <source>
        <dbReference type="EMBL" id="KAL0569201.1"/>
    </source>
</evidence>
<feature type="chain" id="PRO_5047011458" description="DUF6593 domain-containing protein" evidence="2">
    <location>
        <begin position="26"/>
        <end position="204"/>
    </location>
</feature>
<proteinExistence type="predicted"/>
<sequence>MGAKRVRLIHSNLVLLFNTLTFTATREPFTSQIDGVGGTLQSLFLCSGGGADGADGVFGVTNRKFEFRARGAKTYTWKKRVSGHSALYNWENGKLRRIATFIQAWEPDVFLHTGSNPSSIVLSEVGSILDEVLATAIYVRRRYETWSIDRKARDSSRSVHKEKEVEKSRFGGMDGDDSSDGDSDGETRFIANDNGETATFLVKP</sequence>
<keyword evidence="2" id="KW-0732">Signal</keyword>
<evidence type="ECO:0000256" key="1">
    <source>
        <dbReference type="SAM" id="MobiDB-lite"/>
    </source>
</evidence>
<feature type="signal peptide" evidence="2">
    <location>
        <begin position="1"/>
        <end position="25"/>
    </location>
</feature>
<feature type="region of interest" description="Disordered" evidence="1">
    <location>
        <begin position="157"/>
        <end position="204"/>
    </location>
</feature>
<dbReference type="InterPro" id="IPR046528">
    <property type="entry name" value="DUF6593"/>
</dbReference>
<feature type="compositionally biased region" description="Acidic residues" evidence="1">
    <location>
        <begin position="174"/>
        <end position="184"/>
    </location>
</feature>
<comment type="caution">
    <text evidence="4">The sequence shown here is derived from an EMBL/GenBank/DDBJ whole genome shotgun (WGS) entry which is preliminary data.</text>
</comment>
<accession>A0ABR3F264</accession>
<organism evidence="4 5">
    <name type="scientific">Marasmius crinis-equi</name>
    <dbReference type="NCBI Taxonomy" id="585013"/>
    <lineage>
        <taxon>Eukaryota</taxon>
        <taxon>Fungi</taxon>
        <taxon>Dikarya</taxon>
        <taxon>Basidiomycota</taxon>
        <taxon>Agaricomycotina</taxon>
        <taxon>Agaricomycetes</taxon>
        <taxon>Agaricomycetidae</taxon>
        <taxon>Agaricales</taxon>
        <taxon>Marasmiineae</taxon>
        <taxon>Marasmiaceae</taxon>
        <taxon>Marasmius</taxon>
    </lineage>
</organism>
<name>A0ABR3F264_9AGAR</name>
<reference evidence="4 5" key="1">
    <citation type="submission" date="2024-02" db="EMBL/GenBank/DDBJ databases">
        <title>A draft genome for the cacao thread blight pathogen Marasmius crinis-equi.</title>
        <authorList>
            <person name="Cohen S.P."/>
            <person name="Baruah I.K."/>
            <person name="Amoako-Attah I."/>
            <person name="Bukari Y."/>
            <person name="Meinhardt L.W."/>
            <person name="Bailey B.A."/>
        </authorList>
    </citation>
    <scope>NUCLEOTIDE SEQUENCE [LARGE SCALE GENOMIC DNA]</scope>
    <source>
        <strain evidence="4 5">GH-76</strain>
    </source>
</reference>
<evidence type="ECO:0000259" key="3">
    <source>
        <dbReference type="Pfam" id="PF20236"/>
    </source>
</evidence>
<protein>
    <recommendedName>
        <fullName evidence="3">DUF6593 domain-containing protein</fullName>
    </recommendedName>
</protein>
<feature type="compositionally biased region" description="Basic and acidic residues" evidence="1">
    <location>
        <begin position="157"/>
        <end position="169"/>
    </location>
</feature>
<evidence type="ECO:0000313" key="5">
    <source>
        <dbReference type="Proteomes" id="UP001465976"/>
    </source>
</evidence>
<keyword evidence="5" id="KW-1185">Reference proteome</keyword>
<dbReference type="EMBL" id="JBAHYK010001171">
    <property type="protein sequence ID" value="KAL0569201.1"/>
    <property type="molecule type" value="Genomic_DNA"/>
</dbReference>
<evidence type="ECO:0000256" key="2">
    <source>
        <dbReference type="SAM" id="SignalP"/>
    </source>
</evidence>
<feature type="domain" description="DUF6593" evidence="3">
    <location>
        <begin position="65"/>
        <end position="142"/>
    </location>
</feature>
<dbReference type="Pfam" id="PF20236">
    <property type="entry name" value="DUF6593"/>
    <property type="match status" value="1"/>
</dbReference>
<dbReference type="Proteomes" id="UP001465976">
    <property type="component" value="Unassembled WGS sequence"/>
</dbReference>